<dbReference type="Gene3D" id="1.20.144.10">
    <property type="entry name" value="Phosphatidic acid phosphatase type 2/haloperoxidase"/>
    <property type="match status" value="1"/>
</dbReference>
<feature type="transmembrane region" description="Helical" evidence="1">
    <location>
        <begin position="109"/>
        <end position="126"/>
    </location>
</feature>
<dbReference type="PANTHER" id="PTHR14969:SF13">
    <property type="entry name" value="AT30094P"/>
    <property type="match status" value="1"/>
</dbReference>
<dbReference type="Pfam" id="PF01569">
    <property type="entry name" value="PAP2"/>
    <property type="match status" value="1"/>
</dbReference>
<feature type="transmembrane region" description="Helical" evidence="1">
    <location>
        <begin position="207"/>
        <end position="227"/>
    </location>
</feature>
<dbReference type="RefSeq" id="WP_090661088.1">
    <property type="nucleotide sequence ID" value="NZ_FMZX01000001.1"/>
</dbReference>
<dbReference type="CDD" id="cd03392">
    <property type="entry name" value="PAP2_like_2"/>
    <property type="match status" value="1"/>
</dbReference>
<keyword evidence="1" id="KW-0812">Transmembrane</keyword>
<dbReference type="SUPFAM" id="SSF48317">
    <property type="entry name" value="Acid phosphatase/Vanadium-dependent haloperoxidase"/>
    <property type="match status" value="1"/>
</dbReference>
<keyword evidence="4" id="KW-1185">Reference proteome</keyword>
<organism evidence="3 4">
    <name type="scientific">Belnapia rosea</name>
    <dbReference type="NCBI Taxonomy" id="938405"/>
    <lineage>
        <taxon>Bacteria</taxon>
        <taxon>Pseudomonadati</taxon>
        <taxon>Pseudomonadota</taxon>
        <taxon>Alphaproteobacteria</taxon>
        <taxon>Acetobacterales</taxon>
        <taxon>Roseomonadaceae</taxon>
        <taxon>Belnapia</taxon>
    </lineage>
</organism>
<dbReference type="AlphaFoldDB" id="A0A1G6LXI0"/>
<dbReference type="InterPro" id="IPR000326">
    <property type="entry name" value="PAP2/HPO"/>
</dbReference>
<dbReference type="SMART" id="SM00014">
    <property type="entry name" value="acidPPc"/>
    <property type="match status" value="1"/>
</dbReference>
<accession>A0A1G6LXI0</accession>
<keyword evidence="1" id="KW-1133">Transmembrane helix</keyword>
<dbReference type="InterPro" id="IPR036938">
    <property type="entry name" value="PAP2/HPO_sf"/>
</dbReference>
<gene>
    <name evidence="3" type="ORF">SAMN04487779_10011039</name>
</gene>
<feature type="transmembrane region" description="Helical" evidence="1">
    <location>
        <begin position="179"/>
        <end position="201"/>
    </location>
</feature>
<feature type="transmembrane region" description="Helical" evidence="1">
    <location>
        <begin position="80"/>
        <end position="102"/>
    </location>
</feature>
<feature type="transmembrane region" description="Helical" evidence="1">
    <location>
        <begin position="154"/>
        <end position="172"/>
    </location>
</feature>
<name>A0A1G6LXI0_9PROT</name>
<evidence type="ECO:0000256" key="1">
    <source>
        <dbReference type="SAM" id="Phobius"/>
    </source>
</evidence>
<protein>
    <submittedName>
        <fullName evidence="3">Undecaprenyl-diphosphatase</fullName>
    </submittedName>
</protein>
<feature type="domain" description="Phosphatidic acid phosphatase type 2/haloperoxidase" evidence="2">
    <location>
        <begin position="109"/>
        <end position="222"/>
    </location>
</feature>
<evidence type="ECO:0000259" key="2">
    <source>
        <dbReference type="SMART" id="SM00014"/>
    </source>
</evidence>
<reference evidence="3 4" key="1">
    <citation type="submission" date="2016-10" db="EMBL/GenBank/DDBJ databases">
        <authorList>
            <person name="de Groot N.N."/>
        </authorList>
    </citation>
    <scope>NUCLEOTIDE SEQUENCE [LARGE SCALE GENOMIC DNA]</scope>
    <source>
        <strain evidence="3 4">CPCC 100156</strain>
    </source>
</reference>
<feature type="transmembrane region" description="Helical" evidence="1">
    <location>
        <begin position="12"/>
        <end position="37"/>
    </location>
</feature>
<dbReference type="Proteomes" id="UP000198925">
    <property type="component" value="Unassembled WGS sequence"/>
</dbReference>
<keyword evidence="1" id="KW-0472">Membrane</keyword>
<evidence type="ECO:0000313" key="4">
    <source>
        <dbReference type="Proteomes" id="UP000198925"/>
    </source>
</evidence>
<proteinExistence type="predicted"/>
<dbReference type="STRING" id="938405.SAMN02927895_01661"/>
<sequence>MDQPGDPRPLSWLGRLAGQAAPLLALAICAGGLLGFLELMEVLEGEGRSYDEAVLRALRRPDDLADPIGPPWLELTMRDITALGGIPVLGLLSVLALGWLVLRRRWQSVVLLLISLPGGMLLNAMLKQGFDRPRPSLVAHLVEVETSSFPSGHAMLSAVGFLTLGALLAGAAKRRRERGYVLAVAVLLTLLIGGSRVYLGVHWPSDVLAGWCLGAAWAMGCWLLLRFGRRFMPLGRRG</sequence>
<dbReference type="EMBL" id="FMZX01000001">
    <property type="protein sequence ID" value="SDC47931.1"/>
    <property type="molecule type" value="Genomic_DNA"/>
</dbReference>
<evidence type="ECO:0000313" key="3">
    <source>
        <dbReference type="EMBL" id="SDC47931.1"/>
    </source>
</evidence>
<dbReference type="PANTHER" id="PTHR14969">
    <property type="entry name" value="SPHINGOSINE-1-PHOSPHATE PHOSPHOHYDROLASE"/>
    <property type="match status" value="1"/>
</dbReference>